<organism evidence="1 2">
    <name type="scientific">Rhizopogon vesiculosus</name>
    <dbReference type="NCBI Taxonomy" id="180088"/>
    <lineage>
        <taxon>Eukaryota</taxon>
        <taxon>Fungi</taxon>
        <taxon>Dikarya</taxon>
        <taxon>Basidiomycota</taxon>
        <taxon>Agaricomycotina</taxon>
        <taxon>Agaricomycetes</taxon>
        <taxon>Agaricomycetidae</taxon>
        <taxon>Boletales</taxon>
        <taxon>Suillineae</taxon>
        <taxon>Rhizopogonaceae</taxon>
        <taxon>Rhizopogon</taxon>
    </lineage>
</organism>
<accession>A0A1J8PZM2</accession>
<dbReference type="Proteomes" id="UP000183567">
    <property type="component" value="Unassembled WGS sequence"/>
</dbReference>
<dbReference type="AlphaFoldDB" id="A0A1J8PZM2"/>
<name>A0A1J8PZM2_9AGAM</name>
<proteinExistence type="predicted"/>
<evidence type="ECO:0000313" key="1">
    <source>
        <dbReference type="EMBL" id="OJA14277.1"/>
    </source>
</evidence>
<protein>
    <submittedName>
        <fullName evidence="1">Uncharacterized protein</fullName>
    </submittedName>
</protein>
<reference evidence="1 2" key="1">
    <citation type="submission" date="2016-03" db="EMBL/GenBank/DDBJ databases">
        <title>Comparative genomics of the ectomycorrhizal sister species Rhizopogon vinicolor and Rhizopogon vesiculosus (Basidiomycota: Boletales) reveals a divergence of the mating type B locus.</title>
        <authorList>
            <person name="Mujic A.B."/>
            <person name="Kuo A."/>
            <person name="Tritt A."/>
            <person name="Lipzen A."/>
            <person name="Chen C."/>
            <person name="Johnson J."/>
            <person name="Sharma A."/>
            <person name="Barry K."/>
            <person name="Grigoriev I.V."/>
            <person name="Spatafora J.W."/>
        </authorList>
    </citation>
    <scope>NUCLEOTIDE SEQUENCE [LARGE SCALE GENOMIC DNA]</scope>
    <source>
        <strain evidence="1 2">AM-OR11-056</strain>
    </source>
</reference>
<sequence>MATAISGNVVDVQTSQGQAAAAAQGSQNHHI</sequence>
<dbReference type="EMBL" id="LVVM01003777">
    <property type="protein sequence ID" value="OJA14277.1"/>
    <property type="molecule type" value="Genomic_DNA"/>
</dbReference>
<keyword evidence="2" id="KW-1185">Reference proteome</keyword>
<evidence type="ECO:0000313" key="2">
    <source>
        <dbReference type="Proteomes" id="UP000183567"/>
    </source>
</evidence>
<gene>
    <name evidence="1" type="ORF">AZE42_10777</name>
</gene>
<comment type="caution">
    <text evidence="1">The sequence shown here is derived from an EMBL/GenBank/DDBJ whole genome shotgun (WGS) entry which is preliminary data.</text>
</comment>